<feature type="compositionally biased region" description="Polar residues" evidence="1">
    <location>
        <begin position="341"/>
        <end position="350"/>
    </location>
</feature>
<dbReference type="CDD" id="cd07023">
    <property type="entry name" value="S49_Sppa_N_C"/>
    <property type="match status" value="1"/>
</dbReference>
<comment type="caution">
    <text evidence="3">The sequence shown here is derived from an EMBL/GenBank/DDBJ whole genome shotgun (WGS) entry which is preliminary data.</text>
</comment>
<evidence type="ECO:0000259" key="2">
    <source>
        <dbReference type="Pfam" id="PF01343"/>
    </source>
</evidence>
<evidence type="ECO:0000313" key="4">
    <source>
        <dbReference type="Proteomes" id="UP001515480"/>
    </source>
</evidence>
<dbReference type="InterPro" id="IPR002142">
    <property type="entry name" value="Peptidase_S49"/>
</dbReference>
<feature type="domain" description="Peptidase S49" evidence="2">
    <location>
        <begin position="482"/>
        <end position="630"/>
    </location>
</feature>
<dbReference type="Proteomes" id="UP001515480">
    <property type="component" value="Unassembled WGS sequence"/>
</dbReference>
<dbReference type="Gene3D" id="3.90.226.10">
    <property type="entry name" value="2-enoyl-CoA Hydratase, Chain A, domain 1"/>
    <property type="match status" value="2"/>
</dbReference>
<gene>
    <name evidence="3" type="ORF">AB1Y20_006065</name>
</gene>
<reference evidence="3 4" key="1">
    <citation type="journal article" date="2024" name="Science">
        <title>Giant polyketide synthase enzymes in the biosynthesis of giant marine polyether toxins.</title>
        <authorList>
            <person name="Fallon T.R."/>
            <person name="Shende V.V."/>
            <person name="Wierzbicki I.H."/>
            <person name="Pendleton A.L."/>
            <person name="Watervoot N.F."/>
            <person name="Auber R.P."/>
            <person name="Gonzalez D.J."/>
            <person name="Wisecaver J.H."/>
            <person name="Moore B.S."/>
        </authorList>
    </citation>
    <scope>NUCLEOTIDE SEQUENCE [LARGE SCALE GENOMIC DNA]</scope>
    <source>
        <strain evidence="3 4">12B1</strain>
    </source>
</reference>
<evidence type="ECO:0000313" key="3">
    <source>
        <dbReference type="EMBL" id="KAL1511256.1"/>
    </source>
</evidence>
<dbReference type="PANTHER" id="PTHR33209:SF2">
    <property type="entry name" value="CHROMOSOME UNDETERMINED SCAFFOLD_55, WHOLE GENOME SHOTGUN SEQUENCE"/>
    <property type="match status" value="1"/>
</dbReference>
<proteinExistence type="predicted"/>
<dbReference type="GO" id="GO:0006508">
    <property type="term" value="P:proteolysis"/>
    <property type="evidence" value="ECO:0007669"/>
    <property type="project" value="InterPro"/>
</dbReference>
<dbReference type="InterPro" id="IPR029045">
    <property type="entry name" value="ClpP/crotonase-like_dom_sf"/>
</dbReference>
<dbReference type="AlphaFoldDB" id="A0AB34J2W3"/>
<dbReference type="PANTHER" id="PTHR33209">
    <property type="entry name" value="PROTEASE 4"/>
    <property type="match status" value="1"/>
</dbReference>
<sequence>MKPSWRLLGAAVGGYAAWRSWGRRPKGQQLVLQLDLADVKDSVHSRDRALTLGSDGHRAPADRCCSARLLAVDEVAAAVRTAAADPLVTGLVANFSEVGAALSLADAQELRDAVRHFRTSKAEGEGGAEPFTCAFAHEFGARSLDYYAAASFGRVLQMPLATLEVPTMCATLLSLRGLLSSWGVHFDTIASREQHGGGVLSRQRCSAENLRSTSRLLRSSYEQVIAGVAKDRGMSERALQRLAARGALSSKDAVAARLIDGCVYPDEVDALIDDKCPQASRLSVFAYHHEKKAARDWLWLQQRTFELFTRGIRHALHSVATGREAVLSALARSSAEDDTLDTTSPEATDSTPPPLLGAKRWSQYAEAAFLLPMRLVHMATSGAPLDEESPADVEATPSASFRSTSWWATPPRRAVAVVSACGTISRHPDSTGGSCICPETICAQLRAARKDERICAVVLRIDTSGGDALASELICREIKWLRQSGRPVVVSMGSYCAGAGVFIAAAATKVVAQPGSITGACGAQVDCMDASGLLRMQRVNLSQVSFGGEPRNPFRPMSAARREALLRQAQNTHAVLVDMLANSRGISSRRARSFSNGRAWTGKQAHSRKVVDGLGGLEFALEVACKEAQVDQEWRQGMLQCLNVSQSGAANHGLQWPNVADLFNQEIGFKLFYSAGAAMARGAMQALREYATSALESENSSSVQLSLPIDARLYG</sequence>
<name>A0AB34J2W3_PRYPA</name>
<organism evidence="3 4">
    <name type="scientific">Prymnesium parvum</name>
    <name type="common">Toxic golden alga</name>
    <dbReference type="NCBI Taxonomy" id="97485"/>
    <lineage>
        <taxon>Eukaryota</taxon>
        <taxon>Haptista</taxon>
        <taxon>Haptophyta</taxon>
        <taxon>Prymnesiophyceae</taxon>
        <taxon>Prymnesiales</taxon>
        <taxon>Prymnesiaceae</taxon>
        <taxon>Prymnesium</taxon>
    </lineage>
</organism>
<dbReference type="SUPFAM" id="SSF52096">
    <property type="entry name" value="ClpP/crotonase"/>
    <property type="match status" value="2"/>
</dbReference>
<dbReference type="InterPro" id="IPR047272">
    <property type="entry name" value="S49_SppA_C"/>
</dbReference>
<feature type="region of interest" description="Disordered" evidence="1">
    <location>
        <begin position="335"/>
        <end position="356"/>
    </location>
</feature>
<dbReference type="EMBL" id="JBGBPQ010000014">
    <property type="protein sequence ID" value="KAL1511256.1"/>
    <property type="molecule type" value="Genomic_DNA"/>
</dbReference>
<protein>
    <recommendedName>
        <fullName evidence="2">Peptidase S49 domain-containing protein</fullName>
    </recommendedName>
</protein>
<dbReference type="GO" id="GO:0008233">
    <property type="term" value="F:peptidase activity"/>
    <property type="evidence" value="ECO:0007669"/>
    <property type="project" value="InterPro"/>
</dbReference>
<keyword evidence="4" id="KW-1185">Reference proteome</keyword>
<feature type="domain" description="Peptidase S49" evidence="2">
    <location>
        <begin position="141"/>
        <end position="268"/>
    </location>
</feature>
<evidence type="ECO:0000256" key="1">
    <source>
        <dbReference type="SAM" id="MobiDB-lite"/>
    </source>
</evidence>
<accession>A0AB34J2W3</accession>
<dbReference type="Pfam" id="PF01343">
    <property type="entry name" value="Peptidase_S49"/>
    <property type="match status" value="2"/>
</dbReference>